<reference evidence="1" key="1">
    <citation type="submission" date="2021-10" db="EMBL/GenBank/DDBJ databases">
        <authorList>
            <person name="Mesa V."/>
        </authorList>
    </citation>
    <scope>NUCLEOTIDE SEQUENCE</scope>
    <source>
        <strain evidence="1">CC3_PB</strain>
    </source>
</reference>
<comment type="caution">
    <text evidence="1">The sequence shown here is derived from an EMBL/GenBank/DDBJ whole genome shotgun (WGS) entry which is preliminary data.</text>
</comment>
<dbReference type="Proteomes" id="UP000789738">
    <property type="component" value="Unassembled WGS sequence"/>
</dbReference>
<evidence type="ECO:0000313" key="1">
    <source>
        <dbReference type="EMBL" id="CAG9710409.1"/>
    </source>
</evidence>
<dbReference type="EMBL" id="CAKJVE010000004">
    <property type="protein sequence ID" value="CAG9710409.1"/>
    <property type="molecule type" value="Genomic_DNA"/>
</dbReference>
<keyword evidence="1" id="KW-0378">Hydrolase</keyword>
<gene>
    <name evidence="1" type="ORF">CNEO_44754</name>
</gene>
<protein>
    <submittedName>
        <fullName evidence="1">Exonuclease SbcC</fullName>
    </submittedName>
</protein>
<organism evidence="1 2">
    <name type="scientific">Clostridium neonatale</name>
    <dbReference type="NCBI Taxonomy" id="137838"/>
    <lineage>
        <taxon>Bacteria</taxon>
        <taxon>Bacillati</taxon>
        <taxon>Bacillota</taxon>
        <taxon>Clostridia</taxon>
        <taxon>Eubacteriales</taxon>
        <taxon>Clostridiaceae</taxon>
        <taxon>Clostridium</taxon>
    </lineage>
</organism>
<dbReference type="GO" id="GO:0004527">
    <property type="term" value="F:exonuclease activity"/>
    <property type="evidence" value="ECO:0007669"/>
    <property type="project" value="UniProtKB-KW"/>
</dbReference>
<sequence>MIPYIKNKTYYEELEKLPKKYESKIASQNGDIVQSLGSIDYNKDKLDNFIENYKNKKSNIEDMVRIAIYGDEVGVIIYNLIRNKSFE</sequence>
<dbReference type="RefSeq" id="WP_247607738.1">
    <property type="nucleotide sequence ID" value="NZ_CAKJVE010000004.1"/>
</dbReference>
<accession>A0AA86JMW5</accession>
<keyword evidence="1" id="KW-0540">Nuclease</keyword>
<proteinExistence type="predicted"/>
<name>A0AA86JMW5_9CLOT</name>
<dbReference type="AlphaFoldDB" id="A0AA86JMW5"/>
<evidence type="ECO:0000313" key="2">
    <source>
        <dbReference type="Proteomes" id="UP000789738"/>
    </source>
</evidence>
<keyword evidence="1" id="KW-0269">Exonuclease</keyword>